<comment type="caution">
    <text evidence="3">The sequence shown here is derived from an EMBL/GenBank/DDBJ whole genome shotgun (WGS) entry which is preliminary data.</text>
</comment>
<dbReference type="Pfam" id="PF05065">
    <property type="entry name" value="Phage_capsid"/>
    <property type="match status" value="1"/>
</dbReference>
<dbReference type="NCBIfam" id="TIGR01554">
    <property type="entry name" value="major_cap_HK97"/>
    <property type="match status" value="1"/>
</dbReference>
<dbReference type="SUPFAM" id="SSF56563">
    <property type="entry name" value="Major capsid protein gp5"/>
    <property type="match status" value="1"/>
</dbReference>
<evidence type="ECO:0000256" key="1">
    <source>
        <dbReference type="ARBA" id="ARBA00004328"/>
    </source>
</evidence>
<sequence length="312" mass="34041">MARADFDAWVPEEWDSNVIQRVQQVSAVEAYGRRYPMTTDTRHVPRSAGMEVEGIAKGGTYTEDVSENDEVLLTARKSGKAISIADEDTKDSHVDILETKRLDWATSWAKYFDNATLATTAAEGTPSYAAVPYTSVYKAIRTSHADTDYTADANYVLATGTVTYDDLSEVLSLVETGDYWDENEALVIAHPAFKRRLRGIKDLQGRPIFVQGQGGDSGTPSTLFEHLMRFSLGARTSPTATSSPTGNPLLIVCNRQLLKVGVRSGPEWAVAGADTGIGFMSDESKLKMRARRGFAVGHEKGFAVLELDETGS</sequence>
<dbReference type="RefSeq" id="WP_344951427.1">
    <property type="nucleotide sequence ID" value="NZ_BAAAZG010000035.1"/>
</dbReference>
<reference evidence="4" key="1">
    <citation type="journal article" date="2019" name="Int. J. Syst. Evol. Microbiol.">
        <title>The Global Catalogue of Microorganisms (GCM) 10K type strain sequencing project: providing services to taxonomists for standard genome sequencing and annotation.</title>
        <authorList>
            <consortium name="The Broad Institute Genomics Platform"/>
            <consortium name="The Broad Institute Genome Sequencing Center for Infectious Disease"/>
            <person name="Wu L."/>
            <person name="Ma J."/>
        </authorList>
    </citation>
    <scope>NUCLEOTIDE SEQUENCE [LARGE SCALE GENOMIC DNA]</scope>
    <source>
        <strain evidence="4">JCM 16702</strain>
    </source>
</reference>
<accession>A0ABP7W718</accession>
<protein>
    <recommendedName>
        <fullName evidence="2">Phage capsid-like C-terminal domain-containing protein</fullName>
    </recommendedName>
</protein>
<evidence type="ECO:0000313" key="4">
    <source>
        <dbReference type="Proteomes" id="UP001500683"/>
    </source>
</evidence>
<comment type="subcellular location">
    <subcellularLocation>
        <location evidence="1">Virion</location>
    </subcellularLocation>
</comment>
<dbReference type="InterPro" id="IPR054612">
    <property type="entry name" value="Phage_capsid-like_C"/>
</dbReference>
<evidence type="ECO:0000259" key="2">
    <source>
        <dbReference type="Pfam" id="PF05065"/>
    </source>
</evidence>
<gene>
    <name evidence="3" type="ORF">GCM10022214_47400</name>
</gene>
<name>A0ABP7W718_9ACTN</name>
<proteinExistence type="predicted"/>
<keyword evidence="4" id="KW-1185">Reference proteome</keyword>
<dbReference type="Proteomes" id="UP001500683">
    <property type="component" value="Unassembled WGS sequence"/>
</dbReference>
<dbReference type="EMBL" id="BAAAZG010000035">
    <property type="protein sequence ID" value="GAA4082690.1"/>
    <property type="molecule type" value="Genomic_DNA"/>
</dbReference>
<organism evidence="3 4">
    <name type="scientific">Actinomadura miaoliensis</name>
    <dbReference type="NCBI Taxonomy" id="430685"/>
    <lineage>
        <taxon>Bacteria</taxon>
        <taxon>Bacillati</taxon>
        <taxon>Actinomycetota</taxon>
        <taxon>Actinomycetes</taxon>
        <taxon>Streptosporangiales</taxon>
        <taxon>Thermomonosporaceae</taxon>
        <taxon>Actinomadura</taxon>
    </lineage>
</organism>
<evidence type="ECO:0000313" key="3">
    <source>
        <dbReference type="EMBL" id="GAA4082690.1"/>
    </source>
</evidence>
<dbReference type="InterPro" id="IPR024455">
    <property type="entry name" value="Phage_capsid"/>
</dbReference>
<feature type="domain" description="Phage capsid-like C-terminal" evidence="2">
    <location>
        <begin position="10"/>
        <end position="226"/>
    </location>
</feature>